<accession>A0A109JAM4</accession>
<evidence type="ECO:0000313" key="1">
    <source>
        <dbReference type="EMBL" id="KWV45373.1"/>
    </source>
</evidence>
<keyword evidence="2" id="KW-1185">Reference proteome</keyword>
<gene>
    <name evidence="1" type="ORF">AS026_15990</name>
</gene>
<sequence>MTQRSYDCRQAIDIAAFQRQADPVRQHRAQLGCMRSLADRLHLSQWTAGRRRVHIRSYLNQDERGNQRQWTLLFGLLYPLPNEIDIHVVFPRQSGDRNAGL</sequence>
<dbReference type="EMBL" id="LNCD01000118">
    <property type="protein sequence ID" value="KWV45373.1"/>
    <property type="molecule type" value="Genomic_DNA"/>
</dbReference>
<protein>
    <submittedName>
        <fullName evidence="1">Uncharacterized protein</fullName>
    </submittedName>
</protein>
<proteinExistence type="predicted"/>
<reference evidence="1 2" key="1">
    <citation type="submission" date="2015-11" db="EMBL/GenBank/DDBJ databases">
        <title>Draft Genome Sequence of the Strain BR 10423 (Rhizobium sp.) isolated from nodules of Mimosa pudica.</title>
        <authorList>
            <person name="Barauna A.C."/>
            <person name="Zilli J.E."/>
            <person name="Simoes-Araujo J.L."/>
            <person name="Reis V.M."/>
            <person name="James E.K."/>
            <person name="Reis F.B.Jr."/>
            <person name="Rouws L.F."/>
            <person name="Passos S.R."/>
            <person name="Gois S.R."/>
        </authorList>
    </citation>
    <scope>NUCLEOTIDE SEQUENCE [LARGE SCALE GENOMIC DNA]</scope>
    <source>
        <strain evidence="1 2">BR10423</strain>
    </source>
</reference>
<comment type="caution">
    <text evidence="1">The sequence shown here is derived from an EMBL/GenBank/DDBJ whole genome shotgun (WGS) entry which is preliminary data.</text>
</comment>
<organism evidence="1 2">
    <name type="scientific">Rhizobium altiplani</name>
    <dbReference type="NCBI Taxonomy" id="1864509"/>
    <lineage>
        <taxon>Bacteria</taxon>
        <taxon>Pseudomonadati</taxon>
        <taxon>Pseudomonadota</taxon>
        <taxon>Alphaproteobacteria</taxon>
        <taxon>Hyphomicrobiales</taxon>
        <taxon>Rhizobiaceae</taxon>
        <taxon>Rhizobium/Agrobacterium group</taxon>
        <taxon>Rhizobium</taxon>
    </lineage>
</organism>
<name>A0A109JAM4_9HYPH</name>
<dbReference type="Proteomes" id="UP000068164">
    <property type="component" value="Unassembled WGS sequence"/>
</dbReference>
<evidence type="ECO:0000313" key="2">
    <source>
        <dbReference type="Proteomes" id="UP000068164"/>
    </source>
</evidence>
<dbReference type="AlphaFoldDB" id="A0A109JAM4"/>